<proteinExistence type="predicted"/>
<dbReference type="AlphaFoldDB" id="A0A060TDX6"/>
<protein>
    <submittedName>
        <fullName evidence="1">ARAD1D11000p</fullName>
    </submittedName>
</protein>
<organism evidence="1">
    <name type="scientific">Blastobotrys adeninivorans</name>
    <name type="common">Yeast</name>
    <name type="synonym">Arxula adeninivorans</name>
    <dbReference type="NCBI Taxonomy" id="409370"/>
    <lineage>
        <taxon>Eukaryota</taxon>
        <taxon>Fungi</taxon>
        <taxon>Dikarya</taxon>
        <taxon>Ascomycota</taxon>
        <taxon>Saccharomycotina</taxon>
        <taxon>Dipodascomycetes</taxon>
        <taxon>Dipodascales</taxon>
        <taxon>Trichomonascaceae</taxon>
        <taxon>Blastobotrys</taxon>
    </lineage>
</organism>
<sequence>MPGLCHRDLSGQCMHVFTMYAHVRHLHAQKVGKLNEGKLLLASGGPVTTGQTQVTWAFWAGDMHEKVFGDPYKTYKENAMNPHPAASSEGYRMTLDRYVTGVKGLHM</sequence>
<reference evidence="1" key="1">
    <citation type="submission" date="2014-02" db="EMBL/GenBank/DDBJ databases">
        <authorList>
            <person name="Genoscope - CEA"/>
        </authorList>
    </citation>
    <scope>NUCLEOTIDE SEQUENCE</scope>
    <source>
        <strain evidence="1">LS3</strain>
    </source>
</reference>
<evidence type="ECO:0000313" key="1">
    <source>
        <dbReference type="EMBL" id="CDP37416.1"/>
    </source>
</evidence>
<accession>A0A060TDX6</accession>
<name>A0A060TDX6_BLAAD</name>
<dbReference type="EMBL" id="HG937694">
    <property type="protein sequence ID" value="CDP37416.1"/>
    <property type="molecule type" value="Genomic_DNA"/>
</dbReference>
<gene>
    <name evidence="1" type="ORF">GNLVRS02_ARAD1D11000g</name>
</gene>
<reference evidence="1" key="2">
    <citation type="submission" date="2014-06" db="EMBL/GenBank/DDBJ databases">
        <title>The complete genome of Blastobotrys (Arxula) adeninivorans LS3 - a yeast of biotechnological interest.</title>
        <authorList>
            <person name="Kunze G."/>
            <person name="Gaillardin C."/>
            <person name="Czernicka M."/>
            <person name="Durrens P."/>
            <person name="Martin T."/>
            <person name="Boer E."/>
            <person name="Gabaldon T."/>
            <person name="Cruz J."/>
            <person name="Talla E."/>
            <person name="Marck C."/>
            <person name="Goffeau A."/>
            <person name="Barbe V."/>
            <person name="Baret P."/>
            <person name="Baronian K."/>
            <person name="Beier S."/>
            <person name="Bleykasten C."/>
            <person name="Bode R."/>
            <person name="Casaregola S."/>
            <person name="Despons L."/>
            <person name="Fairhead C."/>
            <person name="Giersberg M."/>
            <person name="Gierski P."/>
            <person name="Hahnel U."/>
            <person name="Hartmann A."/>
            <person name="Jankowska D."/>
            <person name="Jubin C."/>
            <person name="Jung P."/>
            <person name="Lafontaine I."/>
            <person name="Leh-Louis V."/>
            <person name="Lemaire M."/>
            <person name="Marcet-Houben M."/>
            <person name="Mascher M."/>
            <person name="Morel G."/>
            <person name="Richard G.-F."/>
            <person name="Riechen J."/>
            <person name="Sacerdot C."/>
            <person name="Sarkar A."/>
            <person name="Savel G."/>
            <person name="Schacherer J."/>
            <person name="Sherman D."/>
            <person name="Straub M.-L."/>
            <person name="Stein N."/>
            <person name="Thierry A."/>
            <person name="Trautwein-Schult A."/>
            <person name="Westhof E."/>
            <person name="Worch S."/>
            <person name="Dujon B."/>
            <person name="Souciet J.-L."/>
            <person name="Wincker P."/>
            <person name="Scholz U."/>
            <person name="Neuveglise N."/>
        </authorList>
    </citation>
    <scope>NUCLEOTIDE SEQUENCE</scope>
    <source>
        <strain evidence="1">LS3</strain>
    </source>
</reference>